<dbReference type="EMBL" id="CYSD01000042">
    <property type="protein sequence ID" value="CUH81009.1"/>
    <property type="molecule type" value="Genomic_DNA"/>
</dbReference>
<name>A0A0N7M0P1_9RHOB</name>
<evidence type="ECO:0000313" key="1">
    <source>
        <dbReference type="EMBL" id="CUH81009.1"/>
    </source>
</evidence>
<sequence length="253" mass="28712">MTDIAANLRVERTPPDLPGKIILRDGEKEVLVVPPGQNCSVVLDPGTYQFRLIFEAYDAHSDLPELEIEPRGRVTMRVSLSEASNSSQKMEEEFTAGVEIVIDEPRPWPTHTAQFWVGYAEDSNAFWDMFGEREFPEPTTEEEELAQDNTPISLFAETQGELYIDHDLTEGAFIGENRPWFDRIADYSWSQFWGQDVLDRAKSAGHPEPNAFFMCGFERHPGGDMKPAIKNPSDLNTSRLRMAYIGSVVHRTE</sequence>
<gene>
    <name evidence="1" type="ORF">TRM7557_03176</name>
</gene>
<proteinExistence type="predicted"/>
<dbReference type="Proteomes" id="UP000052022">
    <property type="component" value="Unassembled WGS sequence"/>
</dbReference>
<dbReference type="OrthoDB" id="8481425at2"/>
<dbReference type="STRING" id="928856.SAMN04488049_10211"/>
<accession>A0A0N7M0P1</accession>
<evidence type="ECO:0000313" key="2">
    <source>
        <dbReference type="Proteomes" id="UP000052022"/>
    </source>
</evidence>
<organism evidence="1 2">
    <name type="scientific">Tritonibacter multivorans</name>
    <dbReference type="NCBI Taxonomy" id="928856"/>
    <lineage>
        <taxon>Bacteria</taxon>
        <taxon>Pseudomonadati</taxon>
        <taxon>Pseudomonadota</taxon>
        <taxon>Alphaproteobacteria</taxon>
        <taxon>Rhodobacterales</taxon>
        <taxon>Paracoccaceae</taxon>
        <taxon>Tritonibacter</taxon>
    </lineage>
</organism>
<dbReference type="AlphaFoldDB" id="A0A0N7M0P1"/>
<reference evidence="1 2" key="1">
    <citation type="submission" date="2015-09" db="EMBL/GenBank/DDBJ databases">
        <authorList>
            <consortium name="Swine Surveillance"/>
        </authorList>
    </citation>
    <scope>NUCLEOTIDE SEQUENCE [LARGE SCALE GENOMIC DNA]</scope>
    <source>
        <strain evidence="1 2">CECT 7557</strain>
    </source>
</reference>
<dbReference type="RefSeq" id="WP_058291192.1">
    <property type="nucleotide sequence ID" value="NZ_CYSD01000042.1"/>
</dbReference>
<keyword evidence="2" id="KW-1185">Reference proteome</keyword>
<protein>
    <submittedName>
        <fullName evidence="1">Uncharacterized protein</fullName>
    </submittedName>
</protein>